<accession>A0A4Z1KRK7</accession>
<evidence type="ECO:0000313" key="2">
    <source>
        <dbReference type="EMBL" id="TGO87034.1"/>
    </source>
</evidence>
<organism evidence="2 3">
    <name type="scientific">Botrytis porri</name>
    <dbReference type="NCBI Taxonomy" id="87229"/>
    <lineage>
        <taxon>Eukaryota</taxon>
        <taxon>Fungi</taxon>
        <taxon>Dikarya</taxon>
        <taxon>Ascomycota</taxon>
        <taxon>Pezizomycotina</taxon>
        <taxon>Leotiomycetes</taxon>
        <taxon>Helotiales</taxon>
        <taxon>Sclerotiniaceae</taxon>
        <taxon>Botrytis</taxon>
    </lineage>
</organism>
<name>A0A4Z1KRK7_9HELO</name>
<evidence type="ECO:0000256" key="1">
    <source>
        <dbReference type="SAM" id="MobiDB-lite"/>
    </source>
</evidence>
<feature type="compositionally biased region" description="Low complexity" evidence="1">
    <location>
        <begin position="165"/>
        <end position="180"/>
    </location>
</feature>
<feature type="region of interest" description="Disordered" evidence="1">
    <location>
        <begin position="165"/>
        <end position="184"/>
    </location>
</feature>
<comment type="caution">
    <text evidence="2">The sequence shown here is derived from an EMBL/GenBank/DDBJ whole genome shotgun (WGS) entry which is preliminary data.</text>
</comment>
<reference evidence="2 3" key="1">
    <citation type="submission" date="2017-12" db="EMBL/GenBank/DDBJ databases">
        <title>Comparative genomics of Botrytis spp.</title>
        <authorList>
            <person name="Valero-Jimenez C.A."/>
            <person name="Tapia P."/>
            <person name="Veloso J."/>
            <person name="Silva-Moreno E."/>
            <person name="Staats M."/>
            <person name="Valdes J.H."/>
            <person name="Van Kan J.A.L."/>
        </authorList>
    </citation>
    <scope>NUCLEOTIDE SEQUENCE [LARGE SCALE GENOMIC DNA]</scope>
    <source>
        <strain evidence="2 3">MUCL3349</strain>
    </source>
</reference>
<sequence length="271" mass="29045">MSTSFDLGFAVGEPIICLNTSCNYPFGRICSECSIEFEARAALQAQSQAESQAQSKTNPNPNSDSKNRVPKTQSHPAPSRSRSTTIQSRSRDISERVADIVEDLQGIFAFVPVTSTVAAASSAAAAVPAALPPKPSKLTIQNLRILDATPLPLFPLPHPSLSLPLSHSTPSSSQFSSSHSTPPPPNPLNASVLNIWLNDIVLRTLEGEILSPSSTGDTFTGGAEEEDTLDTMCPYCDGSMGEGAWRELHLIQCRYAHVEKERLEIAMGKKG</sequence>
<feature type="region of interest" description="Disordered" evidence="1">
    <location>
        <begin position="46"/>
        <end position="92"/>
    </location>
</feature>
<gene>
    <name evidence="2" type="ORF">BPOR_0257g00090</name>
</gene>
<proteinExistence type="predicted"/>
<feature type="compositionally biased region" description="Low complexity" evidence="1">
    <location>
        <begin position="46"/>
        <end position="55"/>
    </location>
</feature>
<protein>
    <submittedName>
        <fullName evidence="2">Uncharacterized protein</fullName>
    </submittedName>
</protein>
<keyword evidence="3" id="KW-1185">Reference proteome</keyword>
<dbReference type="AlphaFoldDB" id="A0A4Z1KRK7"/>
<feature type="compositionally biased region" description="Polar residues" evidence="1">
    <location>
        <begin position="56"/>
        <end position="76"/>
    </location>
</feature>
<dbReference type="Proteomes" id="UP000297280">
    <property type="component" value="Unassembled WGS sequence"/>
</dbReference>
<feature type="compositionally biased region" description="Low complexity" evidence="1">
    <location>
        <begin position="79"/>
        <end position="88"/>
    </location>
</feature>
<dbReference type="EMBL" id="PQXO01000256">
    <property type="protein sequence ID" value="TGO87034.1"/>
    <property type="molecule type" value="Genomic_DNA"/>
</dbReference>
<evidence type="ECO:0000313" key="3">
    <source>
        <dbReference type="Proteomes" id="UP000297280"/>
    </source>
</evidence>